<accession>A0A6C0EBP5</accession>
<feature type="region of interest" description="Disordered" evidence="1">
    <location>
        <begin position="126"/>
        <end position="146"/>
    </location>
</feature>
<dbReference type="EMBL" id="MN739784">
    <property type="protein sequence ID" value="QHT26298.1"/>
    <property type="molecule type" value="Genomic_DNA"/>
</dbReference>
<dbReference type="AlphaFoldDB" id="A0A6C0EBP5"/>
<feature type="compositionally biased region" description="Basic and acidic residues" evidence="1">
    <location>
        <begin position="134"/>
        <end position="146"/>
    </location>
</feature>
<evidence type="ECO:0000259" key="2">
    <source>
        <dbReference type="Pfam" id="PF23983"/>
    </source>
</evidence>
<feature type="compositionally biased region" description="Acidic residues" evidence="1">
    <location>
        <begin position="51"/>
        <end position="61"/>
    </location>
</feature>
<dbReference type="InterPro" id="IPR055730">
    <property type="entry name" value="P11_C"/>
</dbReference>
<feature type="domain" description="Minor capsid protein P11 C-terminal conserved region" evidence="2">
    <location>
        <begin position="141"/>
        <end position="221"/>
    </location>
</feature>
<dbReference type="Pfam" id="PF23983">
    <property type="entry name" value="P11_C"/>
    <property type="match status" value="1"/>
</dbReference>
<evidence type="ECO:0000313" key="3">
    <source>
        <dbReference type="EMBL" id="QHT26298.1"/>
    </source>
</evidence>
<evidence type="ECO:0000256" key="1">
    <source>
        <dbReference type="SAM" id="MobiDB-lite"/>
    </source>
</evidence>
<proteinExistence type="predicted"/>
<feature type="region of interest" description="Disordered" evidence="1">
    <location>
        <begin position="50"/>
        <end position="100"/>
    </location>
</feature>
<sequence length="221" mass="24739">MELNDQTKVLLIVVLAFALFYFYSNSSQTEGFDNNQSSTTYDPDMAIDITDQTDDMADDSNPDEKLVRRMRGKNASKNGYKSSSYKDGQRGGSSDGLDKFFEQGNQFEADNQDYVPSNDGNNLYAAYESSGNNRNREEDKFNSGDFLPKETNNDWFEDVQAVKVKNRNLINVFRPTGIDTINASKKVAGLDIRGTPPNPRTIVSPFLNSSVDPDYNIKGLC</sequence>
<name>A0A6C0EBP5_9ZZZZ</name>
<protein>
    <recommendedName>
        <fullName evidence="2">Minor capsid protein P11 C-terminal conserved region domain-containing protein</fullName>
    </recommendedName>
</protein>
<reference evidence="3" key="1">
    <citation type="journal article" date="2020" name="Nature">
        <title>Giant virus diversity and host interactions through global metagenomics.</title>
        <authorList>
            <person name="Schulz F."/>
            <person name="Roux S."/>
            <person name="Paez-Espino D."/>
            <person name="Jungbluth S."/>
            <person name="Walsh D.A."/>
            <person name="Denef V.J."/>
            <person name="McMahon K.D."/>
            <person name="Konstantinidis K.T."/>
            <person name="Eloe-Fadrosh E.A."/>
            <person name="Kyrpides N.C."/>
            <person name="Woyke T."/>
        </authorList>
    </citation>
    <scope>NUCLEOTIDE SEQUENCE</scope>
    <source>
        <strain evidence="3">GVMAG-M-3300023179-27</strain>
    </source>
</reference>
<organism evidence="3">
    <name type="scientific">viral metagenome</name>
    <dbReference type="NCBI Taxonomy" id="1070528"/>
    <lineage>
        <taxon>unclassified sequences</taxon>
        <taxon>metagenomes</taxon>
        <taxon>organismal metagenomes</taxon>
    </lineage>
</organism>
<feature type="compositionally biased region" description="Polar residues" evidence="1">
    <location>
        <begin position="75"/>
        <end position="86"/>
    </location>
</feature>